<dbReference type="Gene3D" id="3.40.50.11350">
    <property type="match status" value="1"/>
</dbReference>
<evidence type="ECO:0000256" key="2">
    <source>
        <dbReference type="SAM" id="SignalP"/>
    </source>
</evidence>
<keyword evidence="1" id="KW-1133">Transmembrane helix</keyword>
<gene>
    <name evidence="3" type="ORF">HYH03_008909</name>
</gene>
<accession>A0A835Y146</accession>
<dbReference type="EMBL" id="JAEHOE010000042">
    <property type="protein sequence ID" value="KAG2492743.1"/>
    <property type="molecule type" value="Genomic_DNA"/>
</dbReference>
<dbReference type="AlphaFoldDB" id="A0A835Y146"/>
<feature type="signal peptide" evidence="2">
    <location>
        <begin position="1"/>
        <end position="22"/>
    </location>
</feature>
<feature type="chain" id="PRO_5032652428" evidence="2">
    <location>
        <begin position="23"/>
        <end position="394"/>
    </location>
</feature>
<name>A0A835Y146_9CHLO</name>
<evidence type="ECO:0000256" key="1">
    <source>
        <dbReference type="SAM" id="Phobius"/>
    </source>
</evidence>
<dbReference type="OrthoDB" id="418905at2759"/>
<sequence length="394" mass="43510">MVDATSSRILVMLLLLPARSWAAKSRGSPEELALADVGDLATYHEELGKLNNQFDEALRPTVLSEVFKRKHGGQFFCVQLEAGASLGATLNTWFAGMALMRLESPGVKFYLDWLGAPSAPNPYVCGSSVSAREALRSLFTPELLPLGVEPGRGWHEGSADCLHMDLSMMGTLGRKYSGVFRTWVRAEPDATERKLRLRTVRRAMLEATCPVAYGMWRALRPEVRAESRRILAAELSSPAEPFVALHVRGGDMTDEDRADAERGSDRSMGRGMAQLLAEHPGARNRTCFILGDDPELADKVRVKAVEVLGCKAVVVRATLAHDAESFAARPLEYRCDTAQQVLVDLDIMGQATFFVGAMVSHVAVTAFWLRSCVYRHDMHTLVDADGISDWHMWF</sequence>
<proteinExistence type="predicted"/>
<keyword evidence="4" id="KW-1185">Reference proteome</keyword>
<feature type="transmembrane region" description="Helical" evidence="1">
    <location>
        <begin position="347"/>
        <end position="369"/>
    </location>
</feature>
<keyword evidence="1" id="KW-0472">Membrane</keyword>
<protein>
    <submittedName>
        <fullName evidence="3">Uncharacterized protein</fullName>
    </submittedName>
</protein>
<keyword evidence="2" id="KW-0732">Signal</keyword>
<keyword evidence="1" id="KW-0812">Transmembrane</keyword>
<organism evidence="3 4">
    <name type="scientific">Edaphochlamys debaryana</name>
    <dbReference type="NCBI Taxonomy" id="47281"/>
    <lineage>
        <taxon>Eukaryota</taxon>
        <taxon>Viridiplantae</taxon>
        <taxon>Chlorophyta</taxon>
        <taxon>core chlorophytes</taxon>
        <taxon>Chlorophyceae</taxon>
        <taxon>CS clade</taxon>
        <taxon>Chlamydomonadales</taxon>
        <taxon>Chlamydomonadales incertae sedis</taxon>
        <taxon>Edaphochlamys</taxon>
    </lineage>
</organism>
<comment type="caution">
    <text evidence="3">The sequence shown here is derived from an EMBL/GenBank/DDBJ whole genome shotgun (WGS) entry which is preliminary data.</text>
</comment>
<evidence type="ECO:0000313" key="4">
    <source>
        <dbReference type="Proteomes" id="UP000612055"/>
    </source>
</evidence>
<reference evidence="3" key="1">
    <citation type="journal article" date="2020" name="bioRxiv">
        <title>Comparative genomics of Chlamydomonas.</title>
        <authorList>
            <person name="Craig R.J."/>
            <person name="Hasan A.R."/>
            <person name="Ness R.W."/>
            <person name="Keightley P.D."/>
        </authorList>
    </citation>
    <scope>NUCLEOTIDE SEQUENCE</scope>
    <source>
        <strain evidence="3">CCAP 11/70</strain>
    </source>
</reference>
<evidence type="ECO:0000313" key="3">
    <source>
        <dbReference type="EMBL" id="KAG2492743.1"/>
    </source>
</evidence>
<dbReference type="Proteomes" id="UP000612055">
    <property type="component" value="Unassembled WGS sequence"/>
</dbReference>